<keyword evidence="4" id="KW-1185">Reference proteome</keyword>
<name>A0A6J8AL49_MYTCO</name>
<evidence type="ECO:0000256" key="1">
    <source>
        <dbReference type="SAM" id="Phobius"/>
    </source>
</evidence>
<keyword evidence="1" id="KW-1133">Transmembrane helix</keyword>
<keyword evidence="1" id="KW-0812">Transmembrane</keyword>
<evidence type="ECO:0000313" key="4">
    <source>
        <dbReference type="Proteomes" id="UP000507470"/>
    </source>
</evidence>
<reference evidence="3 4" key="1">
    <citation type="submission" date="2020-06" db="EMBL/GenBank/DDBJ databases">
        <authorList>
            <person name="Li R."/>
            <person name="Bekaert M."/>
        </authorList>
    </citation>
    <scope>NUCLEOTIDE SEQUENCE [LARGE SCALE GENOMIC DNA]</scope>
    <source>
        <strain evidence="4">wild</strain>
    </source>
</reference>
<dbReference type="EMBL" id="CACVKT020001575">
    <property type="protein sequence ID" value="CAC5369240.1"/>
    <property type="molecule type" value="Genomic_DNA"/>
</dbReference>
<gene>
    <name evidence="3" type="ORF">MCOR_8495</name>
</gene>
<dbReference type="PROSITE" id="PS50836">
    <property type="entry name" value="DOMON"/>
    <property type="match status" value="1"/>
</dbReference>
<dbReference type="AlphaFoldDB" id="A0A6J8AL49"/>
<feature type="domain" description="DOMON" evidence="2">
    <location>
        <begin position="82"/>
        <end position="159"/>
    </location>
</feature>
<evidence type="ECO:0000313" key="3">
    <source>
        <dbReference type="EMBL" id="CAC5369240.1"/>
    </source>
</evidence>
<evidence type="ECO:0000259" key="2">
    <source>
        <dbReference type="PROSITE" id="PS50836"/>
    </source>
</evidence>
<dbReference type="Proteomes" id="UP000507470">
    <property type="component" value="Unassembled WGS sequence"/>
</dbReference>
<accession>A0A6J8AL49</accession>
<dbReference type="OrthoDB" id="6372137at2759"/>
<feature type="transmembrane region" description="Helical" evidence="1">
    <location>
        <begin position="40"/>
        <end position="59"/>
    </location>
</feature>
<protein>
    <recommendedName>
        <fullName evidence="2">DOMON domain-containing protein</fullName>
    </recommendedName>
</protein>
<organism evidence="3 4">
    <name type="scientific">Mytilus coruscus</name>
    <name type="common">Sea mussel</name>
    <dbReference type="NCBI Taxonomy" id="42192"/>
    <lineage>
        <taxon>Eukaryota</taxon>
        <taxon>Metazoa</taxon>
        <taxon>Spiralia</taxon>
        <taxon>Lophotrochozoa</taxon>
        <taxon>Mollusca</taxon>
        <taxon>Bivalvia</taxon>
        <taxon>Autobranchia</taxon>
        <taxon>Pteriomorphia</taxon>
        <taxon>Mytilida</taxon>
        <taxon>Mytiloidea</taxon>
        <taxon>Mytilidae</taxon>
        <taxon>Mytilinae</taxon>
        <taxon>Mytilus</taxon>
    </lineage>
</organism>
<dbReference type="InterPro" id="IPR005018">
    <property type="entry name" value="DOMON_domain"/>
</dbReference>
<sequence>MPRIDTDIPNIVIDRLKAGESQNAVGKQLKIEVIMTAIKINSAVLVICILCLLITVNLVNGFSKDSACGGTHGCWGDCDGGCSYLLMWTPAGSGVTFKMKVKLSSNADQWAGFALSTSASMQNSSVTSCLMTSSGTSFVPENSYNAVSGRTNTVVSNIS</sequence>
<proteinExistence type="predicted"/>
<keyword evidence="1" id="KW-0472">Membrane</keyword>